<evidence type="ECO:0000256" key="1">
    <source>
        <dbReference type="HAMAP-Rule" id="MF_01221"/>
    </source>
</evidence>
<comment type="subunit">
    <text evidence="1">Homodimer.</text>
</comment>
<reference evidence="2 3" key="1">
    <citation type="submission" date="2016-10" db="EMBL/GenBank/DDBJ databases">
        <authorList>
            <person name="de Groot N.N."/>
        </authorList>
    </citation>
    <scope>NUCLEOTIDE SEQUENCE [LARGE SCALE GENOMIC DNA]</scope>
    <source>
        <strain evidence="2 3">DSM 18979</strain>
    </source>
</reference>
<dbReference type="EMBL" id="FOHU01000003">
    <property type="protein sequence ID" value="SES96680.1"/>
    <property type="molecule type" value="Genomic_DNA"/>
</dbReference>
<sequence>MINFQNIMETIKMIEKEKLDIRTITMGISLLDCCDASGKAARRKIYDKITKQAEKLVRVGEEIETEYGIPIINKRISVTPMALIAQASEDTSYVAFAKTLDEAASAVGVNFIGGFSALVQKGYSKGDRILLDSIPEALALTEKVCSSINVGCTKSGINMDAVQDMGRIIKNTAFLTKERDSIGCAKLVVFANAVEDNPFMAGAFHGVGEAESIINVGISGPGVVKCALENVKGESFDVMAETIKKTAFKITRAGQLVAHEASARLGVPFGIVDLSLAPTPAIGDSVARILEEMGLESCGCHGTTAALALLNDAVKKGGIMASSHVGGLSGAFIPVSEDEGMIAAVKAGSLNLEKLEAMTCVCSVGLDMVAVPGDTPASTIAAIIADEAAIGVINNKTTGVRIIPVHGKTLGDEAEFGGLLGTAPIMAVSKFSSEDFIKRGGRIPAPVHSFKN</sequence>
<dbReference type="Pfam" id="PF05167">
    <property type="entry name" value="DUF711"/>
    <property type="match status" value="1"/>
</dbReference>
<dbReference type="PANTHER" id="PTHR37560">
    <property type="entry name" value="UPF0210 PROTEIN SPR0218"/>
    <property type="match status" value="1"/>
</dbReference>
<dbReference type="SUPFAM" id="SSF51998">
    <property type="entry name" value="PFL-like glycyl radical enzymes"/>
    <property type="match status" value="1"/>
</dbReference>
<dbReference type="Proteomes" id="UP000199568">
    <property type="component" value="Unassembled WGS sequence"/>
</dbReference>
<comment type="similarity">
    <text evidence="1">Belongs to the UPF0210 family.</text>
</comment>
<dbReference type="STRING" id="426128.SAMN05660297_01041"/>
<dbReference type="Gene3D" id="3.20.70.20">
    <property type="match status" value="1"/>
</dbReference>
<accession>A0A1I0AQT8</accession>
<evidence type="ECO:0000313" key="3">
    <source>
        <dbReference type="Proteomes" id="UP000199568"/>
    </source>
</evidence>
<dbReference type="HAMAP" id="MF_01221">
    <property type="entry name" value="UPF0210"/>
    <property type="match status" value="1"/>
</dbReference>
<proteinExistence type="inferred from homology"/>
<dbReference type="OrthoDB" id="9763001at2"/>
<keyword evidence="3" id="KW-1185">Reference proteome</keyword>
<dbReference type="NCBIfam" id="NF003700">
    <property type="entry name" value="PRK05313.1"/>
    <property type="match status" value="1"/>
</dbReference>
<gene>
    <name evidence="2" type="ORF">SAMN05660297_01041</name>
</gene>
<dbReference type="AlphaFoldDB" id="A0A1I0AQT8"/>
<dbReference type="InterPro" id="IPR007841">
    <property type="entry name" value="UPF0210"/>
</dbReference>
<protein>
    <recommendedName>
        <fullName evidence="1">UPF0210 protein SAMN05660297_01041</fullName>
    </recommendedName>
</protein>
<dbReference type="PANTHER" id="PTHR37560:SF1">
    <property type="entry name" value="UPF0210 PROTEIN MJ1665"/>
    <property type="match status" value="1"/>
</dbReference>
<dbReference type="RefSeq" id="WP_090440342.1">
    <property type="nucleotide sequence ID" value="NZ_FOHU01000003.1"/>
</dbReference>
<organism evidence="2 3">
    <name type="scientific">Natronincola peptidivorans</name>
    <dbReference type="NCBI Taxonomy" id="426128"/>
    <lineage>
        <taxon>Bacteria</taxon>
        <taxon>Bacillati</taxon>
        <taxon>Bacillota</taxon>
        <taxon>Clostridia</taxon>
        <taxon>Peptostreptococcales</taxon>
        <taxon>Natronincolaceae</taxon>
        <taxon>Natronincola</taxon>
    </lineage>
</organism>
<dbReference type="CDD" id="cd08025">
    <property type="entry name" value="RNR_PFL_like_DUF711"/>
    <property type="match status" value="1"/>
</dbReference>
<name>A0A1I0AQT8_9FIRM</name>
<evidence type="ECO:0000313" key="2">
    <source>
        <dbReference type="EMBL" id="SES96680.1"/>
    </source>
</evidence>